<protein>
    <submittedName>
        <fullName evidence="5">Cell division protein FtsJ</fullName>
    </submittedName>
</protein>
<evidence type="ECO:0000256" key="1">
    <source>
        <dbReference type="ARBA" id="ARBA00022884"/>
    </source>
</evidence>
<dbReference type="GO" id="GO:0051301">
    <property type="term" value="P:cell division"/>
    <property type="evidence" value="ECO:0007669"/>
    <property type="project" value="UniProtKB-KW"/>
</dbReference>
<accession>A0A3E1J191</accession>
<dbReference type="SMART" id="SM00363">
    <property type="entry name" value="S4"/>
    <property type="match status" value="1"/>
</dbReference>
<evidence type="ECO:0000313" key="5">
    <source>
        <dbReference type="EMBL" id="RFD80077.1"/>
    </source>
</evidence>
<dbReference type="InterPro" id="IPR036986">
    <property type="entry name" value="S4_RNA-bd_sf"/>
</dbReference>
<keyword evidence="5" id="KW-0132">Cell division</keyword>
<dbReference type="Pfam" id="PF01728">
    <property type="entry name" value="FtsJ"/>
    <property type="match status" value="1"/>
</dbReference>
<evidence type="ECO:0000256" key="3">
    <source>
        <dbReference type="PROSITE-ProRule" id="PRU00182"/>
    </source>
</evidence>
<dbReference type="SUPFAM" id="SSF55174">
    <property type="entry name" value="Alpha-L RNA-binding motif"/>
    <property type="match status" value="1"/>
</dbReference>
<keyword evidence="1 3" id="KW-0694">RNA-binding</keyword>
<reference evidence="5 6" key="1">
    <citation type="submission" date="2016-02" db="EMBL/GenBank/DDBJ databases">
        <authorList>
            <person name="Alioto T."/>
            <person name="Alioto T."/>
        </authorList>
    </citation>
    <scope>NUCLEOTIDE SEQUENCE [LARGE SCALE GENOMIC DNA]</scope>
    <source>
        <strain evidence="5 6">NR010</strain>
    </source>
</reference>
<dbReference type="CDD" id="cd00165">
    <property type="entry name" value="S4"/>
    <property type="match status" value="1"/>
</dbReference>
<dbReference type="InterPro" id="IPR002942">
    <property type="entry name" value="S4_RNA-bd"/>
</dbReference>
<dbReference type="NCBIfam" id="TIGR00478">
    <property type="entry name" value="tly"/>
    <property type="match status" value="1"/>
</dbReference>
<dbReference type="Pfam" id="PF01479">
    <property type="entry name" value="S4"/>
    <property type="match status" value="1"/>
</dbReference>
<dbReference type="EMBL" id="LRTV01000001">
    <property type="protein sequence ID" value="RFD80077.1"/>
    <property type="molecule type" value="Genomic_DNA"/>
</dbReference>
<gene>
    <name evidence="5" type="ORF">AXE77_00720</name>
</gene>
<dbReference type="PIRSF" id="PIRSF005578">
    <property type="entry name" value="TlyA"/>
    <property type="match status" value="1"/>
</dbReference>
<dbReference type="InterPro" id="IPR029063">
    <property type="entry name" value="SAM-dependent_MTases_sf"/>
</dbReference>
<dbReference type="Proteomes" id="UP000259221">
    <property type="component" value="Unassembled WGS sequence"/>
</dbReference>
<feature type="domain" description="RNA-binding S4" evidence="4">
    <location>
        <begin position="17"/>
        <end position="87"/>
    </location>
</feature>
<organism evidence="5 6">
    <name type="scientific">Gardnerella vaginalis</name>
    <dbReference type="NCBI Taxonomy" id="2702"/>
    <lineage>
        <taxon>Bacteria</taxon>
        <taxon>Bacillati</taxon>
        <taxon>Actinomycetota</taxon>
        <taxon>Actinomycetes</taxon>
        <taxon>Bifidobacteriales</taxon>
        <taxon>Bifidobacteriaceae</taxon>
        <taxon>Gardnerella</taxon>
    </lineage>
</organism>
<dbReference type="AlphaFoldDB" id="A0A3E1J191"/>
<dbReference type="Gene3D" id="3.40.50.150">
    <property type="entry name" value="Vaccinia Virus protein VP39"/>
    <property type="match status" value="1"/>
</dbReference>
<dbReference type="InterPro" id="IPR002877">
    <property type="entry name" value="RNA_MeTrfase_FtsJ_dom"/>
</dbReference>
<dbReference type="GO" id="GO:0032259">
    <property type="term" value="P:methylation"/>
    <property type="evidence" value="ECO:0007669"/>
    <property type="project" value="InterPro"/>
</dbReference>
<dbReference type="OrthoDB" id="9784736at2"/>
<dbReference type="PANTHER" id="PTHR32319">
    <property type="entry name" value="BACTERIAL HEMOLYSIN-LIKE PROTEIN"/>
    <property type="match status" value="1"/>
</dbReference>
<dbReference type="SUPFAM" id="SSF53335">
    <property type="entry name" value="S-adenosyl-L-methionine-dependent methyltransferases"/>
    <property type="match status" value="1"/>
</dbReference>
<dbReference type="InterPro" id="IPR047048">
    <property type="entry name" value="TlyA"/>
</dbReference>
<dbReference type="PANTHER" id="PTHR32319:SF0">
    <property type="entry name" value="BACTERIAL HEMOLYSIN-LIKE PROTEIN"/>
    <property type="match status" value="1"/>
</dbReference>
<dbReference type="PROSITE" id="PS50889">
    <property type="entry name" value="S4"/>
    <property type="match status" value="1"/>
</dbReference>
<dbReference type="Gene3D" id="3.10.290.10">
    <property type="entry name" value="RNA-binding S4 domain"/>
    <property type="match status" value="1"/>
</dbReference>
<comment type="caution">
    <text evidence="5">The sequence shown here is derived from an EMBL/GenBank/DDBJ whole genome shotgun (WGS) entry which is preliminary data.</text>
</comment>
<evidence type="ECO:0000313" key="6">
    <source>
        <dbReference type="Proteomes" id="UP000259221"/>
    </source>
</evidence>
<sequence>MNIREDLVATNAADLTQRLDCALVSRGLTGSRTTAQRLIRAGAVSVNNSKITKSSLLVKNSDTISVSQSPISDSCLRYVSRGALKLEGAFEAFAADGLTTCETTQALDIGASTGGFCDVLLQRGVQSVIALDVGHGQLHPSIAKNPRVIEMSGVNIRDVYKEDLPYRPNLIVSDVSFISLTLVIPVIARIAQPKADVVLLVKPQFEVGKGNLGKGGIVTDKNLRLQALSTVKDCAQHNGLCVVSTCQSPIEGTHGNVEYLLYARVL</sequence>
<evidence type="ECO:0000259" key="4">
    <source>
        <dbReference type="SMART" id="SM00363"/>
    </source>
</evidence>
<evidence type="ECO:0000256" key="2">
    <source>
        <dbReference type="ARBA" id="ARBA00029460"/>
    </source>
</evidence>
<keyword evidence="5" id="KW-0131">Cell cycle</keyword>
<dbReference type="GO" id="GO:0003723">
    <property type="term" value="F:RNA binding"/>
    <property type="evidence" value="ECO:0007669"/>
    <property type="project" value="UniProtKB-KW"/>
</dbReference>
<dbReference type="RefSeq" id="WP_116711669.1">
    <property type="nucleotide sequence ID" value="NZ_LRTV01000001.1"/>
</dbReference>
<dbReference type="GO" id="GO:0008168">
    <property type="term" value="F:methyltransferase activity"/>
    <property type="evidence" value="ECO:0007669"/>
    <property type="project" value="InterPro"/>
</dbReference>
<proteinExistence type="inferred from homology"/>
<dbReference type="InterPro" id="IPR004538">
    <property type="entry name" value="Hemolysin_A/TlyA"/>
</dbReference>
<comment type="similarity">
    <text evidence="2">Belongs to the TlyA family.</text>
</comment>
<name>A0A3E1J191_GARVA</name>